<dbReference type="InterPro" id="IPR044068">
    <property type="entry name" value="CB"/>
</dbReference>
<dbReference type="GO" id="GO:0015074">
    <property type="term" value="P:DNA integration"/>
    <property type="evidence" value="ECO:0007669"/>
    <property type="project" value="UniProtKB-KW"/>
</dbReference>
<comment type="similarity">
    <text evidence="1">Belongs to the 'phage' integrase family.</text>
</comment>
<evidence type="ECO:0000259" key="7">
    <source>
        <dbReference type="PROSITE" id="PS51900"/>
    </source>
</evidence>
<dbReference type="PANTHER" id="PTHR30349">
    <property type="entry name" value="PHAGE INTEGRASE-RELATED"/>
    <property type="match status" value="1"/>
</dbReference>
<feature type="domain" description="Tyr recombinase" evidence="6">
    <location>
        <begin position="186"/>
        <end position="358"/>
    </location>
</feature>
<evidence type="ECO:0000256" key="1">
    <source>
        <dbReference type="ARBA" id="ARBA00008857"/>
    </source>
</evidence>
<reference evidence="8 9" key="1">
    <citation type="submission" date="2020-08" db="EMBL/GenBank/DDBJ databases">
        <title>Functional genomics of gut bacteria from endangered species of beetles.</title>
        <authorList>
            <person name="Carlos-Shanley C."/>
        </authorList>
    </citation>
    <scope>NUCLEOTIDE SEQUENCE [LARGE SCALE GENOMIC DNA]</scope>
    <source>
        <strain evidence="8 9">S00142</strain>
    </source>
</reference>
<dbReference type="RefSeq" id="WP_184164625.1">
    <property type="nucleotide sequence ID" value="NZ_JACHLD010000005.1"/>
</dbReference>
<dbReference type="InterPro" id="IPR050090">
    <property type="entry name" value="Tyrosine_recombinase_XerCD"/>
</dbReference>
<keyword evidence="2" id="KW-0229">DNA integration</keyword>
<feature type="domain" description="Core-binding (CB)" evidence="7">
    <location>
        <begin position="86"/>
        <end position="169"/>
    </location>
</feature>
<keyword evidence="9" id="KW-1185">Reference proteome</keyword>
<dbReference type="GO" id="GO:0003677">
    <property type="term" value="F:DNA binding"/>
    <property type="evidence" value="ECO:0007669"/>
    <property type="project" value="UniProtKB-UniRule"/>
</dbReference>
<dbReference type="SUPFAM" id="SSF56349">
    <property type="entry name" value="DNA breaking-rejoining enzymes"/>
    <property type="match status" value="1"/>
</dbReference>
<dbReference type="InterPro" id="IPR010998">
    <property type="entry name" value="Integrase_recombinase_N"/>
</dbReference>
<dbReference type="InterPro" id="IPR013762">
    <property type="entry name" value="Integrase-like_cat_sf"/>
</dbReference>
<evidence type="ECO:0000259" key="6">
    <source>
        <dbReference type="PROSITE" id="PS51898"/>
    </source>
</evidence>
<dbReference type="Pfam" id="PF13495">
    <property type="entry name" value="Phage_int_SAM_4"/>
    <property type="match status" value="1"/>
</dbReference>
<dbReference type="PANTHER" id="PTHR30349:SF64">
    <property type="entry name" value="PROPHAGE INTEGRASE INTD-RELATED"/>
    <property type="match status" value="1"/>
</dbReference>
<proteinExistence type="inferred from homology"/>
<dbReference type="PROSITE" id="PS51898">
    <property type="entry name" value="TYR_RECOMBINASE"/>
    <property type="match status" value="1"/>
</dbReference>
<dbReference type="Gene3D" id="1.10.443.10">
    <property type="entry name" value="Intergrase catalytic core"/>
    <property type="match status" value="1"/>
</dbReference>
<comment type="caution">
    <text evidence="8">The sequence shown here is derived from an EMBL/GenBank/DDBJ whole genome shotgun (WGS) entry which is preliminary data.</text>
</comment>
<accession>A0A7W7J027</accession>
<dbReference type="InterPro" id="IPR011010">
    <property type="entry name" value="DNA_brk_join_enz"/>
</dbReference>
<name>A0A7W7J027_9FLAO</name>
<keyword evidence="4" id="KW-0233">DNA recombination</keyword>
<organism evidence="8 9">
    <name type="scientific">Flavobacterium nitrogenifigens</name>
    <dbReference type="NCBI Taxonomy" id="1617283"/>
    <lineage>
        <taxon>Bacteria</taxon>
        <taxon>Pseudomonadati</taxon>
        <taxon>Bacteroidota</taxon>
        <taxon>Flavobacteriia</taxon>
        <taxon>Flavobacteriales</taxon>
        <taxon>Flavobacteriaceae</taxon>
        <taxon>Flavobacterium</taxon>
    </lineage>
</organism>
<dbReference type="GO" id="GO:0006310">
    <property type="term" value="P:DNA recombination"/>
    <property type="evidence" value="ECO:0007669"/>
    <property type="project" value="UniProtKB-KW"/>
</dbReference>
<evidence type="ECO:0000256" key="5">
    <source>
        <dbReference type="PROSITE-ProRule" id="PRU01248"/>
    </source>
</evidence>
<dbReference type="EMBL" id="JACHLD010000005">
    <property type="protein sequence ID" value="MBB4803322.1"/>
    <property type="molecule type" value="Genomic_DNA"/>
</dbReference>
<dbReference type="AlphaFoldDB" id="A0A7W7J027"/>
<evidence type="ECO:0000256" key="3">
    <source>
        <dbReference type="ARBA" id="ARBA00023125"/>
    </source>
</evidence>
<dbReference type="Proteomes" id="UP000561681">
    <property type="component" value="Unassembled WGS sequence"/>
</dbReference>
<evidence type="ECO:0000256" key="2">
    <source>
        <dbReference type="ARBA" id="ARBA00022908"/>
    </source>
</evidence>
<dbReference type="Gene3D" id="1.10.150.130">
    <property type="match status" value="1"/>
</dbReference>
<evidence type="ECO:0000313" key="9">
    <source>
        <dbReference type="Proteomes" id="UP000561681"/>
    </source>
</evidence>
<evidence type="ECO:0000313" key="8">
    <source>
        <dbReference type="EMBL" id="MBB4803322.1"/>
    </source>
</evidence>
<dbReference type="Pfam" id="PF00589">
    <property type="entry name" value="Phage_integrase"/>
    <property type="match status" value="1"/>
</dbReference>
<sequence>MDTQSTNPDFNPSLFKITLGTHREKKVIWLKFNYDKCLIEMLRQQTKAHWSQLEKAWYVIDNLHNRNLFGMQPDIVGKEVLSKIAASNLPEFQKYQNILILKSLSPNTIRTYSIEFAQLLYLLKDFPVQELSPERLQSYFLYCFKELKLSENQIHSRINAIKFYFEKVLHRKKMFLDIPRPKKPLLLPKALNIEEVKKLFSVTENSKHRLILKLCYGMGLRVSEIVNLKIEDIDSHDMKVRIHRGKGKKDRYVNLPHSVLEDLRSYYKEYLPKDFLFEGQQGGQYTVRSSQLIFKKAMEKAKINKKIGIHGLRHSYATHLLEFGTDISFIQKLLGHNDIRTTQIYARASDSSIAKVVSPLDRI</sequence>
<protein>
    <submittedName>
        <fullName evidence="8">Site-specific recombinase XerD</fullName>
    </submittedName>
</protein>
<dbReference type="PROSITE" id="PS51900">
    <property type="entry name" value="CB"/>
    <property type="match status" value="1"/>
</dbReference>
<keyword evidence="3 5" id="KW-0238">DNA-binding</keyword>
<evidence type="ECO:0000256" key="4">
    <source>
        <dbReference type="ARBA" id="ARBA00023172"/>
    </source>
</evidence>
<dbReference type="InterPro" id="IPR004107">
    <property type="entry name" value="Integrase_SAM-like_N"/>
</dbReference>
<gene>
    <name evidence="8" type="ORF">HNP37_003397</name>
</gene>
<dbReference type="InterPro" id="IPR002104">
    <property type="entry name" value="Integrase_catalytic"/>
</dbReference>